<dbReference type="PANTHER" id="PTHR39193">
    <property type="entry name" value="5-DEOXY-GLUCURONATE ISOMERASE"/>
    <property type="match status" value="1"/>
</dbReference>
<comment type="catalytic activity">
    <reaction evidence="2">
        <text>5-deoxy-D-glucuronate = 5-dehydro-2-deoxy-D-gluconate</text>
        <dbReference type="Rhea" id="RHEA:25840"/>
        <dbReference type="ChEBI" id="CHEBI:16669"/>
        <dbReference type="ChEBI" id="CHEBI:58852"/>
        <dbReference type="EC" id="5.3.1.30"/>
    </reaction>
</comment>
<dbReference type="PANTHER" id="PTHR39193:SF1">
    <property type="entry name" value="5-DEOXY-GLUCURONATE ISOMERASE"/>
    <property type="match status" value="1"/>
</dbReference>
<dbReference type="RefSeq" id="WP_188777064.1">
    <property type="nucleotide sequence ID" value="NZ_BMMB01000008.1"/>
</dbReference>
<comment type="function">
    <text evidence="2">Involved in the isomerization of 5-deoxy-glucuronate (5DG) to 5-dehydro-2-deoxy-D-gluconate (DKG or 2-deoxy-5-keto-D-gluconate).</text>
</comment>
<evidence type="ECO:0000313" key="5">
    <source>
        <dbReference type="Proteomes" id="UP001185028"/>
    </source>
</evidence>
<dbReference type="InterPro" id="IPR021120">
    <property type="entry name" value="KduI/IolB_isomerase"/>
</dbReference>
<keyword evidence="1 2" id="KW-0413">Isomerase</keyword>
<dbReference type="Proteomes" id="UP001185028">
    <property type="component" value="Unassembled WGS sequence"/>
</dbReference>
<dbReference type="EC" id="5.3.1.30" evidence="2 3"/>
<dbReference type="Pfam" id="PF04962">
    <property type="entry name" value="KduI"/>
    <property type="match status" value="1"/>
</dbReference>
<dbReference type="PIRSF" id="PIRSF036628">
    <property type="entry name" value="IolB"/>
    <property type="match status" value="1"/>
</dbReference>
<dbReference type="EMBL" id="JAVDQH010000020">
    <property type="protein sequence ID" value="MDR6245950.1"/>
    <property type="molecule type" value="Genomic_DNA"/>
</dbReference>
<comment type="pathway">
    <text evidence="2">Polyol metabolism; myo-inositol degradation into acetyl-CoA; acetyl-CoA from myo-inositol: step 4/7.</text>
</comment>
<organism evidence="4 5">
    <name type="scientific">Paenibacillus hunanensis</name>
    <dbReference type="NCBI Taxonomy" id="539262"/>
    <lineage>
        <taxon>Bacteria</taxon>
        <taxon>Bacillati</taxon>
        <taxon>Bacillota</taxon>
        <taxon>Bacilli</taxon>
        <taxon>Bacillales</taxon>
        <taxon>Paenibacillaceae</taxon>
        <taxon>Paenibacillus</taxon>
    </lineage>
</organism>
<evidence type="ECO:0000313" key="4">
    <source>
        <dbReference type="EMBL" id="MDR6245950.1"/>
    </source>
</evidence>
<keyword evidence="5" id="KW-1185">Reference proteome</keyword>
<gene>
    <name evidence="2" type="primary">iolB</name>
    <name evidence="4" type="ORF">JOC58_003866</name>
</gene>
<dbReference type="NCBIfam" id="TIGR04378">
    <property type="entry name" value="myo_inos_iolB"/>
    <property type="match status" value="1"/>
</dbReference>
<comment type="similarity">
    <text evidence="2">Belongs to the isomerase IolB family.</text>
</comment>
<dbReference type="InterPro" id="IPR023770">
    <property type="entry name" value="IolB_Bacilli"/>
</dbReference>
<dbReference type="InterPro" id="IPR011051">
    <property type="entry name" value="RmlC_Cupin_sf"/>
</dbReference>
<evidence type="ECO:0000256" key="2">
    <source>
        <dbReference type="HAMAP-Rule" id="MF_01673"/>
    </source>
</evidence>
<dbReference type="Gene3D" id="2.60.120.10">
    <property type="entry name" value="Jelly Rolls"/>
    <property type="match status" value="2"/>
</dbReference>
<proteinExistence type="inferred from homology"/>
<protein>
    <recommendedName>
        <fullName evidence="2 3">5-deoxy-glucuronate isomerase</fullName>
        <shortName evidence="2">5DG isomerase</shortName>
        <ecNumber evidence="2 3">5.3.1.30</ecNumber>
    </recommendedName>
</protein>
<dbReference type="GO" id="GO:0102482">
    <property type="term" value="F:5-deoxy-D-glucuronate isomerase activity"/>
    <property type="evidence" value="ECO:0007669"/>
    <property type="project" value="UniProtKB-EC"/>
</dbReference>
<dbReference type="InterPro" id="IPR014710">
    <property type="entry name" value="RmlC-like_jellyroll"/>
</dbReference>
<name>A0ABU1J364_9BACL</name>
<comment type="caution">
    <text evidence="4">The sequence shown here is derived from an EMBL/GenBank/DDBJ whole genome shotgun (WGS) entry which is preliminary data.</text>
</comment>
<dbReference type="InterPro" id="IPR024203">
    <property type="entry name" value="Deoxy-glucuronate_isom_IolB"/>
</dbReference>
<dbReference type="SUPFAM" id="SSF51182">
    <property type="entry name" value="RmlC-like cupins"/>
    <property type="match status" value="1"/>
</dbReference>
<evidence type="ECO:0000256" key="3">
    <source>
        <dbReference type="NCBIfam" id="TIGR04378"/>
    </source>
</evidence>
<sequence>MTSHLLRKPQSQSIGEGITLIQEVLTSDSPLDYVGFKLIDLAVGAVYEQPLEQDECCIVALTGKITVTEGEHRFEGIGTRESVFEKKPTDSVFVSGGASFTVEAVTPATVALCYSPAVEPRPTKLLPASGVGVVHRGKYNNQRMVHDILPDSDPSASSLLVVEVYTEGGNFSSYPPHKHDRDLLPEESLLEETYYHELAPKQGFVFQRVYTDDRSIDETMAVEHRNVVIVPAGYHPVGVPDGYTSYYLNVMAGPKRVWKFYNEPDHEWILNRD</sequence>
<dbReference type="HAMAP" id="MF_01673">
    <property type="entry name" value="IolB"/>
    <property type="match status" value="1"/>
</dbReference>
<evidence type="ECO:0000256" key="1">
    <source>
        <dbReference type="ARBA" id="ARBA00023235"/>
    </source>
</evidence>
<reference evidence="4 5" key="1">
    <citation type="submission" date="2023-07" db="EMBL/GenBank/DDBJ databases">
        <title>Genomic Encyclopedia of Type Strains, Phase IV (KMG-IV): sequencing the most valuable type-strain genomes for metagenomic binning, comparative biology and taxonomic classification.</title>
        <authorList>
            <person name="Goeker M."/>
        </authorList>
    </citation>
    <scope>NUCLEOTIDE SEQUENCE [LARGE SCALE GENOMIC DNA]</scope>
    <source>
        <strain evidence="4 5">DSM 22170</strain>
    </source>
</reference>
<accession>A0ABU1J364</accession>